<evidence type="ECO:0000313" key="11">
    <source>
        <dbReference type="Proteomes" id="UP001176521"/>
    </source>
</evidence>
<evidence type="ECO:0000256" key="4">
    <source>
        <dbReference type="ARBA" id="ARBA00023015"/>
    </source>
</evidence>
<keyword evidence="5 9" id="KW-0010">Activator</keyword>
<dbReference type="Proteomes" id="UP001176521">
    <property type="component" value="Unassembled WGS sequence"/>
</dbReference>
<gene>
    <name evidence="9" type="primary">MED5</name>
    <name evidence="10" type="ORF">OC842_006678</name>
</gene>
<evidence type="ECO:0000256" key="3">
    <source>
        <dbReference type="ARBA" id="ARBA00020628"/>
    </source>
</evidence>
<evidence type="ECO:0000313" key="10">
    <source>
        <dbReference type="EMBL" id="KAK0521763.1"/>
    </source>
</evidence>
<keyword evidence="11" id="KW-1185">Reference proteome</keyword>
<comment type="caution">
    <text evidence="10">The sequence shown here is derived from an EMBL/GenBank/DDBJ whole genome shotgun (WGS) entry which is preliminary data.</text>
</comment>
<comment type="function">
    <text evidence="9">Component of the Mediator complex, a coactivator involved in the regulated transcription of nearly all RNA polymerase II-dependent genes. Mediator functions as a bridge to convey information from gene-specific regulatory proteins to the basal RNA polymerase II transcription machinery. Mediator is recruited to promoters by direct interactions with regulatory proteins and serves as a scaffold for the assembly of a functional preinitiation complex with RNA polymerase II and the general transcription factors.</text>
</comment>
<evidence type="ECO:0000256" key="5">
    <source>
        <dbReference type="ARBA" id="ARBA00023159"/>
    </source>
</evidence>
<evidence type="ECO:0000256" key="2">
    <source>
        <dbReference type="ARBA" id="ARBA00008782"/>
    </source>
</evidence>
<keyword evidence="4 9" id="KW-0805">Transcription regulation</keyword>
<name>A0AAN6G9S4_9BASI</name>
<dbReference type="GO" id="GO:0003712">
    <property type="term" value="F:transcription coregulator activity"/>
    <property type="evidence" value="ECO:0007669"/>
    <property type="project" value="InterPro"/>
</dbReference>
<dbReference type="AlphaFoldDB" id="A0AAN6G9S4"/>
<accession>A0AAN6G9S4</accession>
<keyword evidence="7 9" id="KW-0539">Nucleus</keyword>
<evidence type="ECO:0000256" key="1">
    <source>
        <dbReference type="ARBA" id="ARBA00004123"/>
    </source>
</evidence>
<comment type="similarity">
    <text evidence="2 9">Belongs to the Mediator complex subunit 5 family.</text>
</comment>
<evidence type="ECO:0000256" key="7">
    <source>
        <dbReference type="ARBA" id="ARBA00023242"/>
    </source>
</evidence>
<reference evidence="10" key="1">
    <citation type="journal article" date="2023" name="PhytoFront">
        <title>Draft Genome Resources of Seven Strains of Tilletia horrida, Causal Agent of Kernel Smut of Rice.</title>
        <authorList>
            <person name="Khanal S."/>
            <person name="Antony Babu S."/>
            <person name="Zhou X.G."/>
        </authorList>
    </citation>
    <scope>NUCLEOTIDE SEQUENCE</scope>
    <source>
        <strain evidence="10">TX3</strain>
    </source>
</reference>
<evidence type="ECO:0000256" key="9">
    <source>
        <dbReference type="RuleBase" id="RU364142"/>
    </source>
</evidence>
<keyword evidence="6 9" id="KW-0804">Transcription</keyword>
<evidence type="ECO:0000256" key="6">
    <source>
        <dbReference type="ARBA" id="ARBA00023163"/>
    </source>
</evidence>
<dbReference type="GO" id="GO:0016592">
    <property type="term" value="C:mediator complex"/>
    <property type="evidence" value="ECO:0007669"/>
    <property type="project" value="InterPro"/>
</dbReference>
<dbReference type="GO" id="GO:0006357">
    <property type="term" value="P:regulation of transcription by RNA polymerase II"/>
    <property type="evidence" value="ECO:0007669"/>
    <property type="project" value="InterPro"/>
</dbReference>
<dbReference type="Pfam" id="PF08689">
    <property type="entry name" value="Med5"/>
    <property type="match status" value="1"/>
</dbReference>
<dbReference type="EMBL" id="JAPDMQ010000642">
    <property type="protein sequence ID" value="KAK0521763.1"/>
    <property type="molecule type" value="Genomic_DNA"/>
</dbReference>
<dbReference type="InterPro" id="IPR014801">
    <property type="entry name" value="Mediator_Med5_fun"/>
</dbReference>
<sequence>MEQAEPMQALNIFAQRLASDDPNLVLAQFLSEDNAIQPALTEQILSRLATLAETSDFDALARLCRALLGNLGALDVIVGRVGCKRLLEPVSVFLCDDGHTEVEDTSILAPHLFLAQALLHRQETLQPKESRARIPMVEEYLRIRSVSYQLNQLNENERHLVGRWITALFDSEGISDDLSRDSPPRVLLKLAPTLFSQSISACATGVVDLDTLRSALSYFLEDLLSYTLPGPIIWLLRQLANFPPLPASAPPQLAPSYAFGAEAKMRWSLYLEVLAMLLLADTCPESVIVVTAPALRVLFSPQLRTRAAREGKQGELTALCSRIVAVLTGQQR</sequence>
<evidence type="ECO:0000256" key="8">
    <source>
        <dbReference type="ARBA" id="ARBA00031256"/>
    </source>
</evidence>
<dbReference type="PANTHER" id="PTHR35784:SF1">
    <property type="entry name" value="MEDIATOR OF RNA POLYMERASE II TRANSCRIPTION SUBUNIT 5"/>
    <property type="match status" value="1"/>
</dbReference>
<organism evidence="10 11">
    <name type="scientific">Tilletia horrida</name>
    <dbReference type="NCBI Taxonomy" id="155126"/>
    <lineage>
        <taxon>Eukaryota</taxon>
        <taxon>Fungi</taxon>
        <taxon>Dikarya</taxon>
        <taxon>Basidiomycota</taxon>
        <taxon>Ustilaginomycotina</taxon>
        <taxon>Exobasidiomycetes</taxon>
        <taxon>Tilletiales</taxon>
        <taxon>Tilletiaceae</taxon>
        <taxon>Tilletia</taxon>
    </lineage>
</organism>
<protein>
    <recommendedName>
        <fullName evidence="3 9">Mediator of RNA polymerase II transcription subunit 5</fullName>
    </recommendedName>
    <alternativeName>
        <fullName evidence="8 9">Mediator complex subunit 5</fullName>
    </alternativeName>
</protein>
<dbReference type="PANTHER" id="PTHR35784">
    <property type="entry name" value="MEDIATOR OF RNA POLYMERASE II TRANSCRIPTION SUBUNIT 5"/>
    <property type="match status" value="1"/>
</dbReference>
<comment type="subunit">
    <text evidence="9">Component of the Mediator complex.</text>
</comment>
<proteinExistence type="inferred from homology"/>
<comment type="subcellular location">
    <subcellularLocation>
        <location evidence="1 9">Nucleus</location>
    </subcellularLocation>
</comment>